<keyword evidence="1" id="KW-0732">Signal</keyword>
<feature type="chain" id="PRO_5020030842" description="Secreted protein" evidence="1">
    <location>
        <begin position="19"/>
        <end position="131"/>
    </location>
</feature>
<gene>
    <name evidence="2" type="ORF">EVAR_29845_1</name>
</gene>
<protein>
    <recommendedName>
        <fullName evidence="4">Secreted protein</fullName>
    </recommendedName>
</protein>
<comment type="caution">
    <text evidence="2">The sequence shown here is derived from an EMBL/GenBank/DDBJ whole genome shotgun (WGS) entry which is preliminary data.</text>
</comment>
<keyword evidence="3" id="KW-1185">Reference proteome</keyword>
<organism evidence="2 3">
    <name type="scientific">Eumeta variegata</name>
    <name type="common">Bagworm moth</name>
    <name type="synonym">Eumeta japonica</name>
    <dbReference type="NCBI Taxonomy" id="151549"/>
    <lineage>
        <taxon>Eukaryota</taxon>
        <taxon>Metazoa</taxon>
        <taxon>Ecdysozoa</taxon>
        <taxon>Arthropoda</taxon>
        <taxon>Hexapoda</taxon>
        <taxon>Insecta</taxon>
        <taxon>Pterygota</taxon>
        <taxon>Neoptera</taxon>
        <taxon>Endopterygota</taxon>
        <taxon>Lepidoptera</taxon>
        <taxon>Glossata</taxon>
        <taxon>Ditrysia</taxon>
        <taxon>Tineoidea</taxon>
        <taxon>Psychidae</taxon>
        <taxon>Oiketicinae</taxon>
        <taxon>Eumeta</taxon>
    </lineage>
</organism>
<proteinExistence type="predicted"/>
<dbReference type="AlphaFoldDB" id="A0A4C1VWN4"/>
<name>A0A4C1VWN4_EUMVA</name>
<dbReference type="EMBL" id="BGZK01000414">
    <property type="protein sequence ID" value="GBP42247.1"/>
    <property type="molecule type" value="Genomic_DNA"/>
</dbReference>
<accession>A0A4C1VWN4</accession>
<evidence type="ECO:0008006" key="4">
    <source>
        <dbReference type="Google" id="ProtNLM"/>
    </source>
</evidence>
<feature type="signal peptide" evidence="1">
    <location>
        <begin position="1"/>
        <end position="18"/>
    </location>
</feature>
<evidence type="ECO:0000313" key="2">
    <source>
        <dbReference type="EMBL" id="GBP42247.1"/>
    </source>
</evidence>
<sequence length="131" mass="14549">MNRLRIIVMLALESMGSAGVGCRANRIWASVAPRDRFDDVTRIKYPKGKLTDEHQWVNVTAAHEHSQSQMSHQYLLVSLVSNGRGNGPPNFHSLDGGQQPKLLTRLRLRLGTTNPASARSKWAIILPLLIA</sequence>
<dbReference type="Proteomes" id="UP000299102">
    <property type="component" value="Unassembled WGS sequence"/>
</dbReference>
<evidence type="ECO:0000313" key="3">
    <source>
        <dbReference type="Proteomes" id="UP000299102"/>
    </source>
</evidence>
<reference evidence="2 3" key="1">
    <citation type="journal article" date="2019" name="Commun. Biol.">
        <title>The bagworm genome reveals a unique fibroin gene that provides high tensile strength.</title>
        <authorList>
            <person name="Kono N."/>
            <person name="Nakamura H."/>
            <person name="Ohtoshi R."/>
            <person name="Tomita M."/>
            <person name="Numata K."/>
            <person name="Arakawa K."/>
        </authorList>
    </citation>
    <scope>NUCLEOTIDE SEQUENCE [LARGE SCALE GENOMIC DNA]</scope>
</reference>
<evidence type="ECO:0000256" key="1">
    <source>
        <dbReference type="SAM" id="SignalP"/>
    </source>
</evidence>